<dbReference type="Proteomes" id="UP001457282">
    <property type="component" value="Unassembled WGS sequence"/>
</dbReference>
<feature type="domain" description="GFO/IDH/MocA-like oxidoreductase" evidence="3">
    <location>
        <begin position="139"/>
        <end position="262"/>
    </location>
</feature>
<evidence type="ECO:0000259" key="3">
    <source>
        <dbReference type="Pfam" id="PF22725"/>
    </source>
</evidence>
<keyword evidence="5" id="KW-1185">Reference proteome</keyword>
<evidence type="ECO:0000259" key="2">
    <source>
        <dbReference type="Pfam" id="PF01408"/>
    </source>
</evidence>
<evidence type="ECO:0000313" key="4">
    <source>
        <dbReference type="EMBL" id="KAK9902414.1"/>
    </source>
</evidence>
<dbReference type="SUPFAM" id="SSF55347">
    <property type="entry name" value="Glyceraldehyde-3-phosphate dehydrogenase-like, C-terminal domain"/>
    <property type="match status" value="1"/>
</dbReference>
<comment type="similarity">
    <text evidence="1">Belongs to the Gfo/Idh/MocA family.</text>
</comment>
<dbReference type="PANTHER" id="PTHR46368:SF5">
    <property type="entry name" value="NAD(P)-BINDING ROSSMANN-FOLD SUPERFAMILY PROTEIN"/>
    <property type="match status" value="1"/>
</dbReference>
<dbReference type="AlphaFoldDB" id="A0AAW1VLQ8"/>
<dbReference type="Pfam" id="PF01408">
    <property type="entry name" value="GFO_IDH_MocA"/>
    <property type="match status" value="1"/>
</dbReference>
<dbReference type="Gene3D" id="3.40.50.720">
    <property type="entry name" value="NAD(P)-binding Rossmann-like Domain"/>
    <property type="match status" value="1"/>
</dbReference>
<accession>A0AAW1VLQ8</accession>
<dbReference type="SUPFAM" id="SSF51735">
    <property type="entry name" value="NAD(P)-binding Rossmann-fold domains"/>
    <property type="match status" value="1"/>
</dbReference>
<dbReference type="Pfam" id="PF22725">
    <property type="entry name" value="GFO_IDH_MocA_C3"/>
    <property type="match status" value="1"/>
</dbReference>
<gene>
    <name evidence="4" type="ORF">M0R45_001653</name>
</gene>
<dbReference type="InterPro" id="IPR036291">
    <property type="entry name" value="NAD(P)-bd_dom_sf"/>
</dbReference>
<dbReference type="PANTHER" id="PTHR46368">
    <property type="match status" value="1"/>
</dbReference>
<dbReference type="EMBL" id="JBEDUW010000258">
    <property type="protein sequence ID" value="KAK9902414.1"/>
    <property type="molecule type" value="Genomic_DNA"/>
</dbReference>
<name>A0AAW1VLQ8_RUBAR</name>
<feature type="domain" description="Gfo/Idh/MocA-like oxidoreductase N-terminal" evidence="2">
    <location>
        <begin position="7"/>
        <end position="128"/>
    </location>
</feature>
<reference evidence="4 5" key="1">
    <citation type="journal article" date="2023" name="G3 (Bethesda)">
        <title>A chromosome-length genome assembly and annotation of blackberry (Rubus argutus, cv. 'Hillquist').</title>
        <authorList>
            <person name="Bruna T."/>
            <person name="Aryal R."/>
            <person name="Dudchenko O."/>
            <person name="Sargent D.J."/>
            <person name="Mead D."/>
            <person name="Buti M."/>
            <person name="Cavallini A."/>
            <person name="Hytonen T."/>
            <person name="Andres J."/>
            <person name="Pham M."/>
            <person name="Weisz D."/>
            <person name="Mascagni F."/>
            <person name="Usai G."/>
            <person name="Natali L."/>
            <person name="Bassil N."/>
            <person name="Fernandez G.E."/>
            <person name="Lomsadze A."/>
            <person name="Armour M."/>
            <person name="Olukolu B."/>
            <person name="Poorten T."/>
            <person name="Britton C."/>
            <person name="Davik J."/>
            <person name="Ashrafi H."/>
            <person name="Aiden E.L."/>
            <person name="Borodovsky M."/>
            <person name="Worthington M."/>
        </authorList>
    </citation>
    <scope>NUCLEOTIDE SEQUENCE [LARGE SCALE GENOMIC DNA]</scope>
    <source>
        <strain evidence="4">PI 553951</strain>
    </source>
</reference>
<evidence type="ECO:0008006" key="6">
    <source>
        <dbReference type="Google" id="ProtNLM"/>
    </source>
</evidence>
<protein>
    <recommendedName>
        <fullName evidence="6">Gfo/Idh/MocA-like oxidoreductase N-terminal domain-containing protein</fullName>
    </recommendedName>
</protein>
<organism evidence="4 5">
    <name type="scientific">Rubus argutus</name>
    <name type="common">Southern blackberry</name>
    <dbReference type="NCBI Taxonomy" id="59490"/>
    <lineage>
        <taxon>Eukaryota</taxon>
        <taxon>Viridiplantae</taxon>
        <taxon>Streptophyta</taxon>
        <taxon>Embryophyta</taxon>
        <taxon>Tracheophyta</taxon>
        <taxon>Spermatophyta</taxon>
        <taxon>Magnoliopsida</taxon>
        <taxon>eudicotyledons</taxon>
        <taxon>Gunneridae</taxon>
        <taxon>Pentapetalae</taxon>
        <taxon>rosids</taxon>
        <taxon>fabids</taxon>
        <taxon>Rosales</taxon>
        <taxon>Rosaceae</taxon>
        <taxon>Rosoideae</taxon>
        <taxon>Rosoideae incertae sedis</taxon>
        <taxon>Rubus</taxon>
    </lineage>
</organism>
<proteinExistence type="inferred from homology"/>
<dbReference type="InterPro" id="IPR000683">
    <property type="entry name" value="Gfo/Idh/MocA-like_OxRdtase_N"/>
</dbReference>
<evidence type="ECO:0000313" key="5">
    <source>
        <dbReference type="Proteomes" id="UP001457282"/>
    </source>
</evidence>
<dbReference type="GO" id="GO:0000166">
    <property type="term" value="F:nucleotide binding"/>
    <property type="evidence" value="ECO:0007669"/>
    <property type="project" value="InterPro"/>
</dbReference>
<comment type="caution">
    <text evidence="4">The sequence shown here is derived from an EMBL/GenBank/DDBJ whole genome shotgun (WGS) entry which is preliminary data.</text>
</comment>
<dbReference type="Gene3D" id="3.30.360.10">
    <property type="entry name" value="Dihydrodipicolinate Reductase, domain 2"/>
    <property type="match status" value="1"/>
</dbReference>
<evidence type="ECO:0000256" key="1">
    <source>
        <dbReference type="ARBA" id="ARBA00010928"/>
    </source>
</evidence>
<dbReference type="InterPro" id="IPR055170">
    <property type="entry name" value="GFO_IDH_MocA-like_dom"/>
</dbReference>
<sequence length="361" mass="39741">MSENPKIRFGIIGCANIARKVARAINLAPNSTLYAIASRSMEKAHKFAANNGLSETVKIYGSYDQVLDDPCVDAVYMPLPTSLHLHWAVLAAHKKKHLLLEKPVALDVAQLDHILEACESNGVQFMTGSMWLHHPRTAKLKDLISDSKLFGPINYIHSSSTGPGTKEFLENNIRVKPDLDALGALGDLGWYCIEAALWAKDNQLPTTVTALPDVTKNSAGVILSFTASIQWEPLDHTVATIHCSFLSHTSMDLSISASNGTMRCNDYIIPYAENSASFEFTSGAKFAELHIGWSVSPEEVRVISQLPQEALMVQELSRLAEGIREFGYRPDRKWPDISRNTQLVLDAVKKSIDLGCKPVSL</sequence>